<evidence type="ECO:0000313" key="5">
    <source>
        <dbReference type="Proteomes" id="UP000589520"/>
    </source>
</evidence>
<dbReference type="PANTHER" id="PTHR33542:SF3">
    <property type="entry name" value="SIROHYDROCHLORIN FERROCHELATASE, CHLOROPLASTIC"/>
    <property type="match status" value="1"/>
</dbReference>
<dbReference type="GO" id="GO:0016829">
    <property type="term" value="F:lyase activity"/>
    <property type="evidence" value="ECO:0007669"/>
    <property type="project" value="UniProtKB-KW"/>
</dbReference>
<organism evidence="4 5">
    <name type="scientific">Granulicella arctica</name>
    <dbReference type="NCBI Taxonomy" id="940613"/>
    <lineage>
        <taxon>Bacteria</taxon>
        <taxon>Pseudomonadati</taxon>
        <taxon>Acidobacteriota</taxon>
        <taxon>Terriglobia</taxon>
        <taxon>Terriglobales</taxon>
        <taxon>Acidobacteriaceae</taxon>
        <taxon>Granulicella</taxon>
    </lineage>
</organism>
<dbReference type="SUPFAM" id="SSF53800">
    <property type="entry name" value="Chelatase"/>
    <property type="match status" value="1"/>
</dbReference>
<keyword evidence="1" id="KW-0479">Metal-binding</keyword>
<keyword evidence="3" id="KW-0732">Signal</keyword>
<sequence>MKKILLKLMVLVCLPSMGLAQSSNSASTQAQHKEPREGVLLLAHGGSAQEWNEEVRHVADQVDLTMPTEVAFGMATRSTMQTAINRLVARGVTEIVAVPLFVSSHSSVIDSTAYLLGLRSQKPEDLKMFASMDHGGGMVMAHGAMMREPSTIDEAEKAILSPVPIHMASALDHHQFVADILRDRASSISRDPANEVVILVAHGPVPDDENKLWLNDMGLLAEQIGKQTQYAGIEYLTLRDDAEEPVRNAATQLLREKAEQITKEGKTVLIVPLLLSYGGIEDGLRKRLSGISYRMPAQALLPDERIVSWVIDTASNKATNSAVTAAQR</sequence>
<keyword evidence="2" id="KW-0456">Lyase</keyword>
<comment type="caution">
    <text evidence="4">The sequence shown here is derived from an EMBL/GenBank/DDBJ whole genome shotgun (WGS) entry which is preliminary data.</text>
</comment>
<evidence type="ECO:0000256" key="2">
    <source>
        <dbReference type="ARBA" id="ARBA00023239"/>
    </source>
</evidence>
<feature type="chain" id="PRO_5031224707" evidence="3">
    <location>
        <begin position="26"/>
        <end position="328"/>
    </location>
</feature>
<dbReference type="Pfam" id="PF01903">
    <property type="entry name" value="CbiX"/>
    <property type="match status" value="1"/>
</dbReference>
<evidence type="ECO:0000256" key="1">
    <source>
        <dbReference type="ARBA" id="ARBA00022723"/>
    </source>
</evidence>
<dbReference type="InterPro" id="IPR002762">
    <property type="entry name" value="CbiX-like"/>
</dbReference>
<dbReference type="GO" id="GO:0046872">
    <property type="term" value="F:metal ion binding"/>
    <property type="evidence" value="ECO:0007669"/>
    <property type="project" value="UniProtKB-KW"/>
</dbReference>
<dbReference type="AlphaFoldDB" id="A0A7Y9PI38"/>
<proteinExistence type="predicted"/>
<dbReference type="EMBL" id="JACCCW010000002">
    <property type="protein sequence ID" value="NYF80330.1"/>
    <property type="molecule type" value="Genomic_DNA"/>
</dbReference>
<dbReference type="Proteomes" id="UP000589520">
    <property type="component" value="Unassembled WGS sequence"/>
</dbReference>
<protein>
    <submittedName>
        <fullName evidence="4">Sirohydrochlorin ferrochelatase</fullName>
    </submittedName>
</protein>
<dbReference type="InterPro" id="IPR050963">
    <property type="entry name" value="Sirohydro_Cobaltochel/CbiX"/>
</dbReference>
<keyword evidence="5" id="KW-1185">Reference proteome</keyword>
<accession>A0A7Y9PI38</accession>
<dbReference type="RefSeq" id="WP_179491636.1">
    <property type="nucleotide sequence ID" value="NZ_JACCCW010000002.1"/>
</dbReference>
<name>A0A7Y9PI38_9BACT</name>
<dbReference type="Gene3D" id="3.40.50.1400">
    <property type="match status" value="2"/>
</dbReference>
<reference evidence="4 5" key="1">
    <citation type="submission" date="2020-07" db="EMBL/GenBank/DDBJ databases">
        <title>Genomic Encyclopedia of Type Strains, Phase IV (KMG-V): Genome sequencing to study the core and pangenomes of soil and plant-associated prokaryotes.</title>
        <authorList>
            <person name="Whitman W."/>
        </authorList>
    </citation>
    <scope>NUCLEOTIDE SEQUENCE [LARGE SCALE GENOMIC DNA]</scope>
    <source>
        <strain evidence="4 5">X4EP2</strain>
    </source>
</reference>
<gene>
    <name evidence="4" type="ORF">HDF17_002650</name>
</gene>
<dbReference type="PANTHER" id="PTHR33542">
    <property type="entry name" value="SIROHYDROCHLORIN FERROCHELATASE, CHLOROPLASTIC"/>
    <property type="match status" value="1"/>
</dbReference>
<evidence type="ECO:0000256" key="3">
    <source>
        <dbReference type="SAM" id="SignalP"/>
    </source>
</evidence>
<evidence type="ECO:0000313" key="4">
    <source>
        <dbReference type="EMBL" id="NYF80330.1"/>
    </source>
</evidence>
<feature type="signal peptide" evidence="3">
    <location>
        <begin position="1"/>
        <end position="25"/>
    </location>
</feature>